<dbReference type="AlphaFoldDB" id="A0A9X2RWY9"/>
<name>A0A9X2RWY9_STRMQ</name>
<accession>A0A9X2RWY9</accession>
<feature type="region of interest" description="Disordered" evidence="1">
    <location>
        <begin position="267"/>
        <end position="287"/>
    </location>
</feature>
<evidence type="ECO:0000313" key="3">
    <source>
        <dbReference type="Proteomes" id="UP001142400"/>
    </source>
</evidence>
<organism evidence="2 3">
    <name type="scientific">Streptomyces malaysiensis subsp. samsunensis</name>
    <dbReference type="NCBI Taxonomy" id="459658"/>
    <lineage>
        <taxon>Bacteria</taxon>
        <taxon>Bacillati</taxon>
        <taxon>Actinomycetota</taxon>
        <taxon>Actinomycetes</taxon>
        <taxon>Kitasatosporales</taxon>
        <taxon>Streptomycetaceae</taxon>
        <taxon>Streptomyces</taxon>
        <taxon>Streptomyces violaceusniger group</taxon>
    </lineage>
</organism>
<reference evidence="2" key="1">
    <citation type="submission" date="2022-06" db="EMBL/GenBank/DDBJ databases">
        <title>WGS of actinobacteria.</title>
        <authorList>
            <person name="Thawai C."/>
        </authorList>
    </citation>
    <scope>NUCLEOTIDE SEQUENCE</scope>
    <source>
        <strain evidence="2">DSM 42010</strain>
    </source>
</reference>
<evidence type="ECO:0000256" key="1">
    <source>
        <dbReference type="SAM" id="MobiDB-lite"/>
    </source>
</evidence>
<dbReference type="Proteomes" id="UP001142400">
    <property type="component" value="Unassembled WGS sequence"/>
</dbReference>
<feature type="compositionally biased region" description="Low complexity" evidence="1">
    <location>
        <begin position="277"/>
        <end position="286"/>
    </location>
</feature>
<proteinExistence type="predicted"/>
<keyword evidence="3" id="KW-1185">Reference proteome</keyword>
<dbReference type="EMBL" id="JANIIC010000027">
    <property type="protein sequence ID" value="MCQ8831750.1"/>
    <property type="molecule type" value="Genomic_DNA"/>
</dbReference>
<evidence type="ECO:0000313" key="2">
    <source>
        <dbReference type="EMBL" id="MCQ8831750.1"/>
    </source>
</evidence>
<dbReference type="RefSeq" id="WP_257632631.1">
    <property type="nucleotide sequence ID" value="NZ_JANIIC010000027.1"/>
</dbReference>
<comment type="caution">
    <text evidence="2">The sequence shown here is derived from an EMBL/GenBank/DDBJ whole genome shotgun (WGS) entry which is preliminary data.</text>
</comment>
<gene>
    <name evidence="2" type="ORF">NQU54_22440</name>
</gene>
<sequence>MPEPSTSRLGLYKPLNDGSELVNVQQDLNQNWDKLDLAAGFQACTSTTRPSAPYSGKAIRETDTARTYVHNGSSPASGGWVQIPNSASTFASDLNLTSGGQLIVGGSPSDANLAVINSTTSATLISGRLPGDTVSRWFVNTDGNTGWGPGGSTFADVSVARSGTATLTLTGNLTVTGNLTASGIGQKQFARKTADETLTSNATLQNDDHLSAAVAANATYTFEVVLFTIEASGDFVGDIKTAFTIPTSSTLHMTGTGAHVTDLSSGTSSNAEWIGRPSQTTSPTQTLSYGVGTSQTALVIKGIIVTAGTAGTLQLQWAQNVSDASGLTVKAGSWMVTERIA</sequence>
<protein>
    <submittedName>
        <fullName evidence="2">Uncharacterized protein</fullName>
    </submittedName>
</protein>